<comment type="caution">
    <text evidence="1">The sequence shown here is derived from an EMBL/GenBank/DDBJ whole genome shotgun (WGS) entry which is preliminary data.</text>
</comment>
<dbReference type="AlphaFoldDB" id="A0AA38WYX0"/>
<name>A0AA38WYX0_9EURO</name>
<dbReference type="EMBL" id="JAPDRK010000021">
    <property type="protein sequence ID" value="KAJ9603717.1"/>
    <property type="molecule type" value="Genomic_DNA"/>
</dbReference>
<gene>
    <name evidence="1" type="ORF">H2200_011903</name>
</gene>
<evidence type="ECO:0000313" key="2">
    <source>
        <dbReference type="Proteomes" id="UP001172673"/>
    </source>
</evidence>
<protein>
    <submittedName>
        <fullName evidence="1">Uncharacterized protein</fullName>
    </submittedName>
</protein>
<dbReference type="Proteomes" id="UP001172673">
    <property type="component" value="Unassembled WGS sequence"/>
</dbReference>
<keyword evidence="2" id="KW-1185">Reference proteome</keyword>
<sequence length="358" mass="40975">MRRVTSGRSRGDSPVDEFKMRAKSLLLLQQELRKHPEHSPKALATVQSHVRMLFKGECMSQDVNAAKVHAQTFLKLDDQFMDEIEHAHHALVVMYSVTELACKRLERTIIPFGIYLINAISNFWTATSCQLPQASAGTEKVHACLTNPWLRNAFLRTRYCLSIEEGSIPSTTPAERLRGDMLFGWIATWTFFDMGTLMNIYIDLIEEEVPTDSEGKQLVEACLILTFLHVLRKCIHEAPINGVDLRDASQVMIPRLQMDLQRALRTLKPREYLYYNDAILWMLYIGAVHERGLRPGNLVARDEAASGAQTWFTRTFAKQAYKMNIWTWADALAVLSQFIYSEHLCPPGHLWFDEVICA</sequence>
<evidence type="ECO:0000313" key="1">
    <source>
        <dbReference type="EMBL" id="KAJ9603717.1"/>
    </source>
</evidence>
<proteinExistence type="predicted"/>
<organism evidence="1 2">
    <name type="scientific">Cladophialophora chaetospira</name>
    <dbReference type="NCBI Taxonomy" id="386627"/>
    <lineage>
        <taxon>Eukaryota</taxon>
        <taxon>Fungi</taxon>
        <taxon>Dikarya</taxon>
        <taxon>Ascomycota</taxon>
        <taxon>Pezizomycotina</taxon>
        <taxon>Eurotiomycetes</taxon>
        <taxon>Chaetothyriomycetidae</taxon>
        <taxon>Chaetothyriales</taxon>
        <taxon>Herpotrichiellaceae</taxon>
        <taxon>Cladophialophora</taxon>
    </lineage>
</organism>
<accession>A0AA38WYX0</accession>
<reference evidence="1" key="1">
    <citation type="submission" date="2022-10" db="EMBL/GenBank/DDBJ databases">
        <title>Culturing micro-colonial fungi from biological soil crusts in the Mojave desert and describing Neophaeococcomyces mojavensis, and introducing the new genera and species Taxawa tesnikishii.</title>
        <authorList>
            <person name="Kurbessoian T."/>
            <person name="Stajich J.E."/>
        </authorList>
    </citation>
    <scope>NUCLEOTIDE SEQUENCE</scope>
    <source>
        <strain evidence="1">TK_41</strain>
    </source>
</reference>